<proteinExistence type="predicted"/>
<organism evidence="2 3">
    <name type="scientific">Lithospermum erythrorhizon</name>
    <name type="common">Purple gromwell</name>
    <name type="synonym">Lithospermum officinale var. erythrorhizon</name>
    <dbReference type="NCBI Taxonomy" id="34254"/>
    <lineage>
        <taxon>Eukaryota</taxon>
        <taxon>Viridiplantae</taxon>
        <taxon>Streptophyta</taxon>
        <taxon>Embryophyta</taxon>
        <taxon>Tracheophyta</taxon>
        <taxon>Spermatophyta</taxon>
        <taxon>Magnoliopsida</taxon>
        <taxon>eudicotyledons</taxon>
        <taxon>Gunneridae</taxon>
        <taxon>Pentapetalae</taxon>
        <taxon>asterids</taxon>
        <taxon>lamiids</taxon>
        <taxon>Boraginales</taxon>
        <taxon>Boraginaceae</taxon>
        <taxon>Boraginoideae</taxon>
        <taxon>Lithospermeae</taxon>
        <taxon>Lithospermum</taxon>
    </lineage>
</organism>
<accession>A0AAV3PAK5</accession>
<reference evidence="2 3" key="1">
    <citation type="submission" date="2024-01" db="EMBL/GenBank/DDBJ databases">
        <title>The complete chloroplast genome sequence of Lithospermum erythrorhizon: insights into the phylogenetic relationship among Boraginaceae species and the maternal lineages of purple gromwells.</title>
        <authorList>
            <person name="Okada T."/>
            <person name="Watanabe K."/>
        </authorList>
    </citation>
    <scope>NUCLEOTIDE SEQUENCE [LARGE SCALE GENOMIC DNA]</scope>
</reference>
<feature type="compositionally biased region" description="Basic and acidic residues" evidence="1">
    <location>
        <begin position="246"/>
        <end position="257"/>
    </location>
</feature>
<evidence type="ECO:0000256" key="1">
    <source>
        <dbReference type="SAM" id="MobiDB-lite"/>
    </source>
</evidence>
<dbReference type="AlphaFoldDB" id="A0AAV3PAK5"/>
<sequence>MPYAPSFLFRSQSFDCGGSCQWLYRGPWALDALRATFNVSDPAPLPLLAAPMTSPDQIPLKPHTANDGGPVVVSSSSEEEEITCPLLRRYSPLSGLSFFVESFMVFLLTLAAHLRPRIPIENPSATGPSGTSPRARSAMGEFPLRSGRDPLATPVPPQEQGEGSSTLLVTAVEDSSAVPLANNPFSLPVPPDQATQVLPPSPVELFVSRKRNGSTPESPRSTSSQSKPKKTLIPCPLPPGAITTREISERHRPREADLPPLISGQRETSGSSSCIPQLEQELKDLKKNKVQEKGTLLRRLKTLSGAYDSLKERYAASVRKTDSLLDELESVRVERNSTYLEREAFRKERDTLRINWDEAIQANERLWKRLEEN</sequence>
<gene>
    <name evidence="2" type="ORF">LIER_07874</name>
</gene>
<feature type="compositionally biased region" description="Polar residues" evidence="1">
    <location>
        <begin position="265"/>
        <end position="274"/>
    </location>
</feature>
<name>A0AAV3PAK5_LITER</name>
<comment type="caution">
    <text evidence="2">The sequence shown here is derived from an EMBL/GenBank/DDBJ whole genome shotgun (WGS) entry which is preliminary data.</text>
</comment>
<feature type="compositionally biased region" description="Polar residues" evidence="1">
    <location>
        <begin position="123"/>
        <end position="134"/>
    </location>
</feature>
<dbReference type="EMBL" id="BAABME010001236">
    <property type="protein sequence ID" value="GAA0148425.1"/>
    <property type="molecule type" value="Genomic_DNA"/>
</dbReference>
<feature type="region of interest" description="Disordered" evidence="1">
    <location>
        <begin position="210"/>
        <end position="274"/>
    </location>
</feature>
<feature type="compositionally biased region" description="Polar residues" evidence="1">
    <location>
        <begin position="213"/>
        <end position="226"/>
    </location>
</feature>
<feature type="region of interest" description="Disordered" evidence="1">
    <location>
        <begin position="119"/>
        <end position="164"/>
    </location>
</feature>
<keyword evidence="3" id="KW-1185">Reference proteome</keyword>
<evidence type="ECO:0000313" key="2">
    <source>
        <dbReference type="EMBL" id="GAA0148425.1"/>
    </source>
</evidence>
<evidence type="ECO:0000313" key="3">
    <source>
        <dbReference type="Proteomes" id="UP001454036"/>
    </source>
</evidence>
<dbReference type="Proteomes" id="UP001454036">
    <property type="component" value="Unassembled WGS sequence"/>
</dbReference>
<protein>
    <submittedName>
        <fullName evidence="2">Uncharacterized protein</fullName>
    </submittedName>
</protein>